<organism evidence="3 4">
    <name type="scientific">Caldalkalibacillus horti</name>
    <dbReference type="NCBI Taxonomy" id="77523"/>
    <lineage>
        <taxon>Bacteria</taxon>
        <taxon>Bacillati</taxon>
        <taxon>Bacillota</taxon>
        <taxon>Bacilli</taxon>
        <taxon>Bacillales</taxon>
        <taxon>Bacillaceae</taxon>
        <taxon>Caldalkalibacillus</taxon>
    </lineage>
</organism>
<keyword evidence="4" id="KW-1185">Reference proteome</keyword>
<accession>A0ABT9VXL7</accession>
<protein>
    <recommendedName>
        <fullName evidence="2">YcxB-like C-terminal domain-containing protein</fullName>
    </recommendedName>
</protein>
<name>A0ABT9VXL7_9BACI</name>
<evidence type="ECO:0000256" key="1">
    <source>
        <dbReference type="SAM" id="Phobius"/>
    </source>
</evidence>
<reference evidence="3 4" key="1">
    <citation type="submission" date="2023-07" db="EMBL/GenBank/DDBJ databases">
        <title>Genomic Encyclopedia of Type Strains, Phase IV (KMG-IV): sequencing the most valuable type-strain genomes for metagenomic binning, comparative biology and taxonomic classification.</title>
        <authorList>
            <person name="Goeker M."/>
        </authorList>
    </citation>
    <scope>NUCLEOTIDE SEQUENCE [LARGE SCALE GENOMIC DNA]</scope>
    <source>
        <strain evidence="3 4">DSM 12751</strain>
    </source>
</reference>
<keyword evidence="1" id="KW-1133">Transmembrane helix</keyword>
<proteinExistence type="predicted"/>
<dbReference type="RefSeq" id="WP_307392903.1">
    <property type="nucleotide sequence ID" value="NZ_BAAADK010000011.1"/>
</dbReference>
<feature type="domain" description="YcxB-like C-terminal" evidence="2">
    <location>
        <begin position="96"/>
        <end position="154"/>
    </location>
</feature>
<dbReference type="EMBL" id="JAUSTY010000005">
    <property type="protein sequence ID" value="MDQ0165619.1"/>
    <property type="molecule type" value="Genomic_DNA"/>
</dbReference>
<comment type="caution">
    <text evidence="3">The sequence shown here is derived from an EMBL/GenBank/DDBJ whole genome shotgun (WGS) entry which is preliminary data.</text>
</comment>
<feature type="transmembrane region" description="Helical" evidence="1">
    <location>
        <begin position="30"/>
        <end position="50"/>
    </location>
</feature>
<keyword evidence="1" id="KW-0812">Transmembrane</keyword>
<gene>
    <name evidence="3" type="ORF">J2S11_001520</name>
</gene>
<evidence type="ECO:0000313" key="4">
    <source>
        <dbReference type="Proteomes" id="UP001235840"/>
    </source>
</evidence>
<dbReference type="Pfam" id="PF14317">
    <property type="entry name" value="YcxB"/>
    <property type="match status" value="1"/>
</dbReference>
<keyword evidence="1" id="KW-0472">Membrane</keyword>
<feature type="transmembrane region" description="Helical" evidence="1">
    <location>
        <begin position="56"/>
        <end position="74"/>
    </location>
</feature>
<evidence type="ECO:0000259" key="2">
    <source>
        <dbReference type="Pfam" id="PF14317"/>
    </source>
</evidence>
<evidence type="ECO:0000313" key="3">
    <source>
        <dbReference type="EMBL" id="MDQ0165619.1"/>
    </source>
</evidence>
<dbReference type="InterPro" id="IPR025588">
    <property type="entry name" value="YcxB-like_C"/>
</dbReference>
<sequence length="167" mass="19149">MRIAATITKEDYWNFNKFTMFHIPKARTTMLLSLHGFPVIIFVVLSFIGIPLLYRIGASIVLGAVVDGILIYFIKHRIMSLVEGSKGLLGEHTFEINETGFKESTEVNQSEYSWDGVSSIEQDKHNIYLFIGKVQVHIIPKKSFSTKEEGKQFFQKMKDYRRAASTH</sequence>
<dbReference type="Proteomes" id="UP001235840">
    <property type="component" value="Unassembled WGS sequence"/>
</dbReference>